<dbReference type="InterPro" id="IPR015424">
    <property type="entry name" value="PyrdxlP-dep_Trfase"/>
</dbReference>
<dbReference type="PANTHER" id="PTHR43686">
    <property type="entry name" value="SULFURTRANSFERASE-RELATED"/>
    <property type="match status" value="1"/>
</dbReference>
<dbReference type="SUPFAM" id="SSF53383">
    <property type="entry name" value="PLP-dependent transferases"/>
    <property type="match status" value="1"/>
</dbReference>
<dbReference type="Proteomes" id="UP000001064">
    <property type="component" value="Unassembled WGS sequence"/>
</dbReference>
<sequence>MFMVIIKYAITISKIFYYSSMFEGLSAPYPAHIIINYNVKIQIIFSYTLIIGSFSAASNVSGILEDTIAITELLKQYKALSFWDCACAAPNIQIDMNRLNDSSFKKQCSL</sequence>
<accession>F0ZB86</accession>
<dbReference type="Pfam" id="PF00266">
    <property type="entry name" value="Aminotran_5"/>
    <property type="match status" value="1"/>
</dbReference>
<gene>
    <name evidence="2" type="ORF">DICPUDRAFT_75639</name>
</gene>
<dbReference type="InParanoid" id="F0ZB86"/>
<dbReference type="KEGG" id="dpp:DICPUDRAFT_75639"/>
<protein>
    <recommendedName>
        <fullName evidence="1">Aminotransferase class V domain-containing protein</fullName>
    </recommendedName>
</protein>
<dbReference type="OrthoDB" id="420046at2759"/>
<proteinExistence type="predicted"/>
<dbReference type="EMBL" id="GL870969">
    <property type="protein sequence ID" value="EGC38798.1"/>
    <property type="molecule type" value="Genomic_DNA"/>
</dbReference>
<evidence type="ECO:0000313" key="3">
    <source>
        <dbReference type="Proteomes" id="UP000001064"/>
    </source>
</evidence>
<organism evidence="2 3">
    <name type="scientific">Dictyostelium purpureum</name>
    <name type="common">Slime mold</name>
    <dbReference type="NCBI Taxonomy" id="5786"/>
    <lineage>
        <taxon>Eukaryota</taxon>
        <taxon>Amoebozoa</taxon>
        <taxon>Evosea</taxon>
        <taxon>Eumycetozoa</taxon>
        <taxon>Dictyostelia</taxon>
        <taxon>Dictyosteliales</taxon>
        <taxon>Dictyosteliaceae</taxon>
        <taxon>Dictyostelium</taxon>
    </lineage>
</organism>
<name>F0ZB86_DICPU</name>
<feature type="domain" description="Aminotransferase class V" evidence="1">
    <location>
        <begin position="53"/>
        <end position="100"/>
    </location>
</feature>
<dbReference type="STRING" id="5786.F0ZB86"/>
<keyword evidence="3" id="KW-1185">Reference proteome</keyword>
<dbReference type="InterPro" id="IPR000192">
    <property type="entry name" value="Aminotrans_V_dom"/>
</dbReference>
<dbReference type="VEuPathDB" id="AmoebaDB:DICPUDRAFT_75639"/>
<dbReference type="InterPro" id="IPR015421">
    <property type="entry name" value="PyrdxlP-dep_Trfase_major"/>
</dbReference>
<dbReference type="Gene3D" id="3.40.640.10">
    <property type="entry name" value="Type I PLP-dependent aspartate aminotransferase-like (Major domain)"/>
    <property type="match status" value="1"/>
</dbReference>
<dbReference type="PANTHER" id="PTHR43686:SF1">
    <property type="entry name" value="AMINOTRAN_5 DOMAIN-CONTAINING PROTEIN"/>
    <property type="match status" value="1"/>
</dbReference>
<dbReference type="AlphaFoldDB" id="F0ZB86"/>
<dbReference type="RefSeq" id="XP_003284692.1">
    <property type="nucleotide sequence ID" value="XM_003284644.1"/>
</dbReference>
<reference evidence="3" key="1">
    <citation type="journal article" date="2011" name="Genome Biol.">
        <title>Comparative genomics of the social amoebae Dictyostelium discoideum and Dictyostelium purpureum.</title>
        <authorList>
            <consortium name="US DOE Joint Genome Institute (JGI-PGF)"/>
            <person name="Sucgang R."/>
            <person name="Kuo A."/>
            <person name="Tian X."/>
            <person name="Salerno W."/>
            <person name="Parikh A."/>
            <person name="Feasley C.L."/>
            <person name="Dalin E."/>
            <person name="Tu H."/>
            <person name="Huang E."/>
            <person name="Barry K."/>
            <person name="Lindquist E."/>
            <person name="Shapiro H."/>
            <person name="Bruce D."/>
            <person name="Schmutz J."/>
            <person name="Salamov A."/>
            <person name="Fey P."/>
            <person name="Gaudet P."/>
            <person name="Anjard C."/>
            <person name="Babu M.M."/>
            <person name="Basu S."/>
            <person name="Bushmanova Y."/>
            <person name="van der Wel H."/>
            <person name="Katoh-Kurasawa M."/>
            <person name="Dinh C."/>
            <person name="Coutinho P.M."/>
            <person name="Saito T."/>
            <person name="Elias M."/>
            <person name="Schaap P."/>
            <person name="Kay R.R."/>
            <person name="Henrissat B."/>
            <person name="Eichinger L."/>
            <person name="Rivero F."/>
            <person name="Putnam N.H."/>
            <person name="West C.M."/>
            <person name="Loomis W.F."/>
            <person name="Chisholm R.L."/>
            <person name="Shaulsky G."/>
            <person name="Strassmann J.E."/>
            <person name="Queller D.C."/>
            <person name="Kuspa A."/>
            <person name="Grigoriev I.V."/>
        </authorList>
    </citation>
    <scope>NUCLEOTIDE SEQUENCE [LARGE SCALE GENOMIC DNA]</scope>
    <source>
        <strain evidence="3">QSDP1</strain>
    </source>
</reference>
<dbReference type="GeneID" id="10506569"/>
<evidence type="ECO:0000259" key="1">
    <source>
        <dbReference type="Pfam" id="PF00266"/>
    </source>
</evidence>
<evidence type="ECO:0000313" key="2">
    <source>
        <dbReference type="EMBL" id="EGC38798.1"/>
    </source>
</evidence>